<dbReference type="GO" id="GO:0003677">
    <property type="term" value="F:DNA binding"/>
    <property type="evidence" value="ECO:0007669"/>
    <property type="project" value="InterPro"/>
</dbReference>
<keyword evidence="3" id="KW-1185">Reference proteome</keyword>
<dbReference type="Gene3D" id="3.90.75.20">
    <property type="match status" value="1"/>
</dbReference>
<evidence type="ECO:0000256" key="1">
    <source>
        <dbReference type="SAM" id="MobiDB-lite"/>
    </source>
</evidence>
<keyword evidence="2" id="KW-0378">Hydrolase</keyword>
<keyword evidence="2" id="KW-0255">Endonuclease</keyword>
<protein>
    <submittedName>
        <fullName evidence="2">Putative NHN endonuclease</fullName>
    </submittedName>
</protein>
<gene>
    <name evidence="2" type="ORF">vBBcoS136_00201</name>
</gene>
<sequence length="227" mass="26517">MKEIILTTGQKTIVDKEDYDMLTKFSQYWRLSGRYVICVKEGRVVRMHRLIMNPKDNEIVDHKNNNTLDNRKSNLRITDYSGNSRNASKTKSKTTSKYKGVSWCKNMNAWKVYCGKEHLGYYSDEIAGAIIYNQKAIELFGEYAKLNDVEGIDIITENYLIKRKKKSKYKGITFNKSKNKWEAQIYHNKKTKKIGTANTEDEAYSILLKYIADSDDKDLKNRYLNSD</sequence>
<feature type="region of interest" description="Disordered" evidence="1">
    <location>
        <begin position="62"/>
        <end position="93"/>
    </location>
</feature>
<reference evidence="2 3" key="1">
    <citation type="submission" date="2018-09" db="EMBL/GenBank/DDBJ databases">
        <title>Comparative Genomic Analysis of Eight Novel Haloalkaliphilic Bacteriophages from Lake Elmenteita, Kenya.</title>
        <authorList>
            <person name="Akhwale J.K."/>
        </authorList>
    </citation>
    <scope>NUCLEOTIDE SEQUENCE [LARGE SCALE GENOMIC DNA]</scope>
</reference>
<proteinExistence type="predicted"/>
<dbReference type="InterPro" id="IPR016177">
    <property type="entry name" value="DNA-bd_dom_sf"/>
</dbReference>
<dbReference type="InterPro" id="IPR044925">
    <property type="entry name" value="His-Me_finger_sf"/>
</dbReference>
<dbReference type="SUPFAM" id="SSF54171">
    <property type="entry name" value="DNA-binding domain"/>
    <property type="match status" value="2"/>
</dbReference>
<dbReference type="EMBL" id="MH884508">
    <property type="protein sequence ID" value="AYP68315.1"/>
    <property type="molecule type" value="Genomic_DNA"/>
</dbReference>
<name>A0A3G3BVM3_9CAUD</name>
<evidence type="ECO:0000313" key="3">
    <source>
        <dbReference type="Proteomes" id="UP000274199"/>
    </source>
</evidence>
<evidence type="ECO:0000313" key="2">
    <source>
        <dbReference type="EMBL" id="AYP68315.1"/>
    </source>
</evidence>
<dbReference type="GO" id="GO:0004519">
    <property type="term" value="F:endonuclease activity"/>
    <property type="evidence" value="ECO:0007669"/>
    <property type="project" value="UniProtKB-KW"/>
</dbReference>
<feature type="compositionally biased region" description="Basic and acidic residues" evidence="1">
    <location>
        <begin position="62"/>
        <end position="72"/>
    </location>
</feature>
<organism evidence="2 3">
    <name type="scientific">Bacillus phage vB_BcoS-136</name>
    <dbReference type="NCBI Taxonomy" id="2419619"/>
    <lineage>
        <taxon>Viruses</taxon>
        <taxon>Duplodnaviria</taxon>
        <taxon>Heunggongvirae</taxon>
        <taxon>Uroviricota</taxon>
        <taxon>Caudoviricetes</taxon>
        <taxon>Heleneionescovirinae</taxon>
        <taxon>Kenyattavirus</taxon>
        <taxon>Kenyattavirus kv136</taxon>
    </lineage>
</organism>
<dbReference type="Proteomes" id="UP000274199">
    <property type="component" value="Segment"/>
</dbReference>
<accession>A0A3G3BVM3</accession>
<dbReference type="SUPFAM" id="SSF54060">
    <property type="entry name" value="His-Me finger endonucleases"/>
    <property type="match status" value="1"/>
</dbReference>
<keyword evidence="2" id="KW-0540">Nuclease</keyword>